<dbReference type="InterPro" id="IPR011333">
    <property type="entry name" value="SKP1/BTB/POZ_sf"/>
</dbReference>
<reference evidence="2 3" key="1">
    <citation type="journal article" date="2019" name="Microbiol. Resour. Announc.">
        <title>High-quality draft genome sequence of Fusarium oxysporum f. sp. cubense strain 160527, a causal agent of Panama disease.</title>
        <authorList>
            <person name="Asai S."/>
            <person name="Ayukawa Y."/>
            <person name="Gan P."/>
            <person name="Masuda S."/>
            <person name="Komatsu K."/>
            <person name="Shirasu K."/>
            <person name="Arie T."/>
        </authorList>
    </citation>
    <scope>NUCLEOTIDE SEQUENCE [LARGE SCALE GENOMIC DNA]</scope>
    <source>
        <strain evidence="2 3">160527</strain>
    </source>
</reference>
<evidence type="ECO:0000259" key="1">
    <source>
        <dbReference type="PROSITE" id="PS50097"/>
    </source>
</evidence>
<dbReference type="EMBL" id="SRMI01000012">
    <property type="protein sequence ID" value="TVY60109.1"/>
    <property type="molecule type" value="Genomic_DNA"/>
</dbReference>
<proteinExistence type="predicted"/>
<feature type="domain" description="BTB" evidence="1">
    <location>
        <begin position="88"/>
        <end position="154"/>
    </location>
</feature>
<dbReference type="Gene3D" id="3.30.710.10">
    <property type="entry name" value="Potassium Channel Kv1.1, Chain A"/>
    <property type="match status" value="1"/>
</dbReference>
<evidence type="ECO:0000313" key="3">
    <source>
        <dbReference type="Proteomes" id="UP000320707"/>
    </source>
</evidence>
<dbReference type="CDD" id="cd18186">
    <property type="entry name" value="BTB_POZ_ZBTB_KLHL-like"/>
    <property type="match status" value="1"/>
</dbReference>
<gene>
    <name evidence="2" type="ORF">Focb16_v003342</name>
</gene>
<evidence type="ECO:0000313" key="2">
    <source>
        <dbReference type="EMBL" id="TVY60109.1"/>
    </source>
</evidence>
<organism evidence="2 3">
    <name type="scientific">Fusarium oxysporum f. sp. cubense</name>
    <dbReference type="NCBI Taxonomy" id="61366"/>
    <lineage>
        <taxon>Eukaryota</taxon>
        <taxon>Fungi</taxon>
        <taxon>Dikarya</taxon>
        <taxon>Ascomycota</taxon>
        <taxon>Pezizomycotina</taxon>
        <taxon>Sordariomycetes</taxon>
        <taxon>Hypocreomycetidae</taxon>
        <taxon>Hypocreales</taxon>
        <taxon>Nectriaceae</taxon>
        <taxon>Fusarium</taxon>
        <taxon>Fusarium oxysporum species complex</taxon>
    </lineage>
</organism>
<dbReference type="Pfam" id="PF00651">
    <property type="entry name" value="BTB"/>
    <property type="match status" value="1"/>
</dbReference>
<dbReference type="AlphaFoldDB" id="A0A559KL76"/>
<dbReference type="PANTHER" id="PTHR47843">
    <property type="entry name" value="BTB DOMAIN-CONTAINING PROTEIN-RELATED"/>
    <property type="match status" value="1"/>
</dbReference>
<dbReference type="InterPro" id="IPR000210">
    <property type="entry name" value="BTB/POZ_dom"/>
</dbReference>
<comment type="caution">
    <text evidence="2">The sequence shown here is derived from an EMBL/GenBank/DDBJ whole genome shotgun (WGS) entry which is preliminary data.</text>
</comment>
<protein>
    <recommendedName>
        <fullName evidence="1">BTB domain-containing protein</fullName>
    </recommendedName>
</protein>
<dbReference type="PROSITE" id="PS50097">
    <property type="entry name" value="BTB"/>
    <property type="match status" value="1"/>
</dbReference>
<sequence length="335" mass="38054">MDTEGKFMEMEEYEAISAEASLYGSTKNLFTRVYMSSSVARVNLLNLYLDSFTTGDFMDYRQGGGPPPLFNANEDRNDYMESLPVRISDLIIVCGNDRYRVHRLILGGRSNFFKVACNGNFKESDGEINLPDDDPAAVRKMISYLYNIDYNPTTKQMPDYEDDVEAELSDTEYDAETRYRMRLFGAEFIERKRIKQLKELEWGGWQVGEPPLSPQLSLHAKVYALGEKYRIEGLKKAAKGKFESEIQSGNVGIDDFAEAAEEVYTSTVTEDRGLRDVVVKMIEQDILLLDHVVVREVMRATDLALDVLLYMSQGMRSRAMFKDSPETVSLGGWGS</sequence>
<name>A0A559KL76_FUSOC</name>
<accession>A0A559KL76</accession>
<dbReference type="SMART" id="SM00225">
    <property type="entry name" value="BTB"/>
    <property type="match status" value="1"/>
</dbReference>
<dbReference type="Proteomes" id="UP000320707">
    <property type="component" value="Unassembled WGS sequence"/>
</dbReference>
<dbReference type="PANTHER" id="PTHR47843:SF5">
    <property type="entry name" value="BTB_POZ DOMAIN PROTEIN"/>
    <property type="match status" value="1"/>
</dbReference>
<dbReference type="SUPFAM" id="SSF54695">
    <property type="entry name" value="POZ domain"/>
    <property type="match status" value="1"/>
</dbReference>